<gene>
    <name evidence="6" type="ORF">ACFSQZ_04580</name>
</gene>
<evidence type="ECO:0000313" key="7">
    <source>
        <dbReference type="Proteomes" id="UP001597297"/>
    </source>
</evidence>
<dbReference type="InterPro" id="IPR015424">
    <property type="entry name" value="PyrdxlP-dep_Trfase"/>
</dbReference>
<reference evidence="7" key="1">
    <citation type="journal article" date="2019" name="Int. J. Syst. Evol. Microbiol.">
        <title>The Global Catalogue of Microorganisms (GCM) 10K type strain sequencing project: providing services to taxonomists for standard genome sequencing and annotation.</title>
        <authorList>
            <consortium name="The Broad Institute Genomics Platform"/>
            <consortium name="The Broad Institute Genome Sequencing Center for Infectious Disease"/>
            <person name="Wu L."/>
            <person name="Ma J."/>
        </authorList>
    </citation>
    <scope>NUCLEOTIDE SEQUENCE [LARGE SCALE GENOMIC DNA]</scope>
    <source>
        <strain evidence="7">JCM 16545</strain>
    </source>
</reference>
<dbReference type="CDD" id="cd00614">
    <property type="entry name" value="CGS_like"/>
    <property type="match status" value="1"/>
</dbReference>
<keyword evidence="4 5" id="KW-0663">Pyridoxal phosphate</keyword>
<dbReference type="Gene3D" id="3.40.640.10">
    <property type="entry name" value="Type I PLP-dependent aspartate aminotransferase-like (Major domain)"/>
    <property type="match status" value="1"/>
</dbReference>
<protein>
    <submittedName>
        <fullName evidence="6">O-acetylhomoserine aminocarboxypropyltransferase/cysteine synthase family protein</fullName>
    </submittedName>
</protein>
<evidence type="ECO:0000256" key="1">
    <source>
        <dbReference type="ARBA" id="ARBA00001933"/>
    </source>
</evidence>
<dbReference type="PIRSF" id="PIRSF001434">
    <property type="entry name" value="CGS"/>
    <property type="match status" value="1"/>
</dbReference>
<dbReference type="InterPro" id="IPR000277">
    <property type="entry name" value="Cys/Met-Metab_PyrdxlP-dep_enz"/>
</dbReference>
<comment type="cofactor">
    <cofactor evidence="1 5">
        <name>pyridoxal 5'-phosphate</name>
        <dbReference type="ChEBI" id="CHEBI:597326"/>
    </cofactor>
</comment>
<keyword evidence="7" id="KW-1185">Reference proteome</keyword>
<evidence type="ECO:0000256" key="2">
    <source>
        <dbReference type="ARBA" id="ARBA00009077"/>
    </source>
</evidence>
<comment type="similarity">
    <text evidence="2 5">Belongs to the trans-sulfuration enzymes family.</text>
</comment>
<dbReference type="Proteomes" id="UP001597297">
    <property type="component" value="Unassembled WGS sequence"/>
</dbReference>
<evidence type="ECO:0000256" key="4">
    <source>
        <dbReference type="ARBA" id="ARBA00022898"/>
    </source>
</evidence>
<dbReference type="InterPro" id="IPR006235">
    <property type="entry name" value="OAc-hSer/O-AcSer_sulfhydrylase"/>
</dbReference>
<dbReference type="PANTHER" id="PTHR43797">
    <property type="entry name" value="HOMOCYSTEINE/CYSTEINE SYNTHASE"/>
    <property type="match status" value="1"/>
</dbReference>
<evidence type="ECO:0000256" key="3">
    <source>
        <dbReference type="ARBA" id="ARBA00022679"/>
    </source>
</evidence>
<sequence>MKQASLCIHGGYTPDSDTNSCSVPVYRSTAFTFNSTEHAANLFALKELGNIYTRLTNPTTAILEKRLSLLEGAHELGGLGHSSGTAAIFNTIINLAAAGDNIVSARNLYGGTYTQFDSILPALGIEVRFVDSNDPENFAKATDDKTRAYFCETVSNPALEITDLDAVSAIAKAQGLPLVVDATCSTPVLTRPIEHGADIVIHSLTKWIGGHGAGLGGIAIDAGKFNWAGGRHPLYDEPDTSYHGLRWGHDLPEVLAPLAFILRMRTVPLRNLGACISPDNSWQLLQGIETLPLRMERHCENSLAVAKHLQAHPKVEWVRFPGLEDDPEFEKNQKYLDGKGGSVVVFGIKGGADAGSEFINSLKMFSHVANLGDAKSLAIHPATTTHSQLSAEQQLGGGISPELVRLSIGIEHIDDILADLDQALGE</sequence>
<dbReference type="RefSeq" id="WP_377094268.1">
    <property type="nucleotide sequence ID" value="NZ_JBHSJM010000001.1"/>
</dbReference>
<evidence type="ECO:0000256" key="5">
    <source>
        <dbReference type="RuleBase" id="RU362118"/>
    </source>
</evidence>
<organism evidence="6 7">
    <name type="scientific">Rubritalea spongiae</name>
    <dbReference type="NCBI Taxonomy" id="430797"/>
    <lineage>
        <taxon>Bacteria</taxon>
        <taxon>Pseudomonadati</taxon>
        <taxon>Verrucomicrobiota</taxon>
        <taxon>Verrucomicrobiia</taxon>
        <taxon>Verrucomicrobiales</taxon>
        <taxon>Rubritaleaceae</taxon>
        <taxon>Rubritalea</taxon>
    </lineage>
</organism>
<dbReference type="Pfam" id="PF01053">
    <property type="entry name" value="Cys_Met_Meta_PP"/>
    <property type="match status" value="1"/>
</dbReference>
<dbReference type="PROSITE" id="PS00868">
    <property type="entry name" value="CYS_MET_METAB_PP"/>
    <property type="match status" value="1"/>
</dbReference>
<dbReference type="NCBIfam" id="TIGR01326">
    <property type="entry name" value="OAH_OAS_sulfhy"/>
    <property type="match status" value="1"/>
</dbReference>
<proteinExistence type="inferred from homology"/>
<dbReference type="Gene3D" id="3.90.1150.10">
    <property type="entry name" value="Aspartate Aminotransferase, domain 1"/>
    <property type="match status" value="1"/>
</dbReference>
<dbReference type="InterPro" id="IPR015421">
    <property type="entry name" value="PyrdxlP-dep_Trfase_major"/>
</dbReference>
<dbReference type="EMBL" id="JBHUJC010000012">
    <property type="protein sequence ID" value="MFD2275738.1"/>
    <property type="molecule type" value="Genomic_DNA"/>
</dbReference>
<dbReference type="InterPro" id="IPR015422">
    <property type="entry name" value="PyrdxlP-dep_Trfase_small"/>
</dbReference>
<keyword evidence="3" id="KW-0808">Transferase</keyword>
<name>A0ABW5DZS7_9BACT</name>
<accession>A0ABW5DZS7</accession>
<dbReference type="PANTHER" id="PTHR43797:SF2">
    <property type="entry name" value="HOMOCYSTEINE_CYSTEINE SYNTHASE"/>
    <property type="match status" value="1"/>
</dbReference>
<dbReference type="SUPFAM" id="SSF53383">
    <property type="entry name" value="PLP-dependent transferases"/>
    <property type="match status" value="1"/>
</dbReference>
<dbReference type="InterPro" id="IPR054542">
    <property type="entry name" value="Cys_met_metab_PP"/>
</dbReference>
<evidence type="ECO:0000313" key="6">
    <source>
        <dbReference type="EMBL" id="MFD2275738.1"/>
    </source>
</evidence>
<comment type="caution">
    <text evidence="6">The sequence shown here is derived from an EMBL/GenBank/DDBJ whole genome shotgun (WGS) entry which is preliminary data.</text>
</comment>